<evidence type="ECO:0000313" key="6">
    <source>
        <dbReference type="Proteomes" id="UP000435802"/>
    </source>
</evidence>
<dbReference type="EMBL" id="WUMK01000013">
    <property type="protein sequence ID" value="MXN48903.1"/>
    <property type="molecule type" value="Genomic_DNA"/>
</dbReference>
<evidence type="ECO:0000313" key="5">
    <source>
        <dbReference type="EMBL" id="MXN48903.1"/>
    </source>
</evidence>
<reference evidence="5 6" key="1">
    <citation type="submission" date="2019-12" db="EMBL/GenBank/DDBJ databases">
        <title>Shinella kummerowiae sp. nov., a symbiotic bacterium isolated from root nodules of the herbal legume Kummerowia stipulacea.</title>
        <authorList>
            <person name="Gao J."/>
        </authorList>
    </citation>
    <scope>NUCLEOTIDE SEQUENCE [LARGE SCALE GENOMIC DNA]</scope>
    <source>
        <strain evidence="5 6">CCBAU 25048</strain>
    </source>
</reference>
<comment type="caution">
    <text evidence="5">The sequence shown here is derived from an EMBL/GenBank/DDBJ whole genome shotgun (WGS) entry which is preliminary data.</text>
</comment>
<dbReference type="PANTHER" id="PTHR28620">
    <property type="entry name" value="CENTROMERE PROTEIN V"/>
    <property type="match status" value="1"/>
</dbReference>
<keyword evidence="3" id="KW-0862">Zinc</keyword>
<comment type="similarity">
    <text evidence="1">Belongs to the Gfa family.</text>
</comment>
<dbReference type="Proteomes" id="UP000435802">
    <property type="component" value="Unassembled WGS sequence"/>
</dbReference>
<dbReference type="OrthoDB" id="9805575at2"/>
<dbReference type="Gene3D" id="2.170.150.70">
    <property type="match status" value="1"/>
</dbReference>
<dbReference type="GO" id="GO:0016846">
    <property type="term" value="F:carbon-sulfur lyase activity"/>
    <property type="evidence" value="ECO:0007669"/>
    <property type="project" value="InterPro"/>
</dbReference>
<dbReference type="InterPro" id="IPR052355">
    <property type="entry name" value="CENP-V-like"/>
</dbReference>
<sequence length="141" mass="16226">MKKTYHGSCHCGAIRYECVLDFDEGLRRCNCSFCRRTRMLKTFTKREDFKLLSGGDHLVSYRADTSGWPVGDVDHYFCKRCGIRPFSRGYLKDFMGHFYCINAGTLDDVSEEEFSAAPVIYENGLADDFFNPPPENLRAHL</sequence>
<evidence type="ECO:0000259" key="4">
    <source>
        <dbReference type="PROSITE" id="PS51891"/>
    </source>
</evidence>
<keyword evidence="6" id="KW-1185">Reference proteome</keyword>
<organism evidence="5 6">
    <name type="scientific">Shinella kummerowiae</name>
    <dbReference type="NCBI Taxonomy" id="417745"/>
    <lineage>
        <taxon>Bacteria</taxon>
        <taxon>Pseudomonadati</taxon>
        <taxon>Pseudomonadota</taxon>
        <taxon>Alphaproteobacteria</taxon>
        <taxon>Hyphomicrobiales</taxon>
        <taxon>Rhizobiaceae</taxon>
        <taxon>Shinella</taxon>
    </lineage>
</organism>
<dbReference type="AlphaFoldDB" id="A0A6N8SKC2"/>
<feature type="domain" description="CENP-V/GFA" evidence="4">
    <location>
        <begin position="5"/>
        <end position="122"/>
    </location>
</feature>
<protein>
    <submittedName>
        <fullName evidence="5">GFA family protein</fullName>
    </submittedName>
</protein>
<dbReference type="InterPro" id="IPR011057">
    <property type="entry name" value="Mss4-like_sf"/>
</dbReference>
<dbReference type="SUPFAM" id="SSF51316">
    <property type="entry name" value="Mss4-like"/>
    <property type="match status" value="1"/>
</dbReference>
<evidence type="ECO:0000256" key="3">
    <source>
        <dbReference type="ARBA" id="ARBA00022833"/>
    </source>
</evidence>
<evidence type="ECO:0000256" key="2">
    <source>
        <dbReference type="ARBA" id="ARBA00022723"/>
    </source>
</evidence>
<dbReference type="RefSeq" id="WP_160862393.1">
    <property type="nucleotide sequence ID" value="NZ_WUMK01000013.1"/>
</dbReference>
<accession>A0A6N8SKC2</accession>
<evidence type="ECO:0000256" key="1">
    <source>
        <dbReference type="ARBA" id="ARBA00005495"/>
    </source>
</evidence>
<dbReference type="Pfam" id="PF04828">
    <property type="entry name" value="GFA"/>
    <property type="match status" value="1"/>
</dbReference>
<name>A0A6N8SKC2_9HYPH</name>
<keyword evidence="2" id="KW-0479">Metal-binding</keyword>
<dbReference type="GO" id="GO:0046872">
    <property type="term" value="F:metal ion binding"/>
    <property type="evidence" value="ECO:0007669"/>
    <property type="project" value="UniProtKB-KW"/>
</dbReference>
<gene>
    <name evidence="5" type="ORF">GR138_27260</name>
</gene>
<proteinExistence type="inferred from homology"/>
<dbReference type="PROSITE" id="PS51891">
    <property type="entry name" value="CENP_V_GFA"/>
    <property type="match status" value="1"/>
</dbReference>
<dbReference type="PANTHER" id="PTHR28620:SF1">
    <property type="entry name" value="CENP-V_GFA DOMAIN-CONTAINING PROTEIN"/>
    <property type="match status" value="1"/>
</dbReference>
<dbReference type="InterPro" id="IPR006913">
    <property type="entry name" value="CENP-V/GFA"/>
</dbReference>